<dbReference type="KEGG" id="sgrg:L0C25_10890"/>
<dbReference type="AlphaFoldDB" id="A0AA46TMB4"/>
<proteinExistence type="predicted"/>
<dbReference type="Gene3D" id="3.40.50.300">
    <property type="entry name" value="P-loop containing nucleotide triphosphate hydrolases"/>
    <property type="match status" value="1"/>
</dbReference>
<evidence type="ECO:0008006" key="3">
    <source>
        <dbReference type="Google" id="ProtNLM"/>
    </source>
</evidence>
<dbReference type="InterPro" id="IPR027417">
    <property type="entry name" value="P-loop_NTPase"/>
</dbReference>
<gene>
    <name evidence="1" type="ORF">L0C25_10890</name>
</gene>
<name>A0AA46TMB4_9ACTN</name>
<dbReference type="EMBL" id="CP094970">
    <property type="protein sequence ID" value="UYM07547.1"/>
    <property type="molecule type" value="Genomic_DNA"/>
</dbReference>
<dbReference type="RefSeq" id="WP_271636523.1">
    <property type="nucleotide sequence ID" value="NZ_CP094970.1"/>
</dbReference>
<accession>A0AA46TMB4</accession>
<dbReference type="SUPFAM" id="SSF52540">
    <property type="entry name" value="P-loop containing nucleoside triphosphate hydrolases"/>
    <property type="match status" value="1"/>
</dbReference>
<reference evidence="1" key="1">
    <citation type="submission" date="2022-01" db="EMBL/GenBank/DDBJ databases">
        <title>Nocardioidaceae gen. sp. A5X3R13.</title>
        <authorList>
            <person name="Lopez Marin M.A."/>
            <person name="Uhlik O."/>
        </authorList>
    </citation>
    <scope>NUCLEOTIDE SEQUENCE</scope>
    <source>
        <strain evidence="1">A5X3R13</strain>
    </source>
</reference>
<organism evidence="1 2">
    <name type="scientific">Solicola gregarius</name>
    <dbReference type="NCBI Taxonomy" id="2908642"/>
    <lineage>
        <taxon>Bacteria</taxon>
        <taxon>Bacillati</taxon>
        <taxon>Actinomycetota</taxon>
        <taxon>Actinomycetes</taxon>
        <taxon>Propionibacteriales</taxon>
        <taxon>Nocardioidaceae</taxon>
        <taxon>Solicola</taxon>
    </lineage>
</organism>
<dbReference type="Proteomes" id="UP001164390">
    <property type="component" value="Chromosome"/>
</dbReference>
<keyword evidence="2" id="KW-1185">Reference proteome</keyword>
<protein>
    <recommendedName>
        <fullName evidence="3">Sulfotransferase family protein</fullName>
    </recommendedName>
</protein>
<evidence type="ECO:0000313" key="2">
    <source>
        <dbReference type="Proteomes" id="UP001164390"/>
    </source>
</evidence>
<evidence type="ECO:0000313" key="1">
    <source>
        <dbReference type="EMBL" id="UYM07547.1"/>
    </source>
</evidence>
<sequence>MAKVFLHVGAPKTGTSMVQELLYNNRKALADRGILYPGRRRDAHFMAALDLLERTWGGLEVDAPGSWDYLVGKAQKWNGTVIISHEVFAGATEEQAKRAVNSLAGSDVHIVYSARDLSRQVPAEWQEQVKHRKKHKYDAFLKDLRRDEPQSYSSRWFWAVQNWPDVLRRWGSEVPDENVHLVTVPPPGAPRALLLDRLMTLWGIESEWLTEESDRANVSLGAVETTVIRKLNKRNPPTTYEGPYYREWVRELLAHRTLAGRDGAHRLILPPRHRDWARDLTSEWIDELRGHAYDVRGDLDELRVVEDQGEFVDPDQVGPGEQLRVALDVIDTLLAELVHERERGAGAAREAEQRGEARVQEVVAAHARRRRIRRFAGRVRRKLRF</sequence>